<dbReference type="Proteomes" id="UP000186029">
    <property type="component" value="Unassembled WGS sequence"/>
</dbReference>
<dbReference type="CDD" id="cd09279">
    <property type="entry name" value="RNase_HI_like"/>
    <property type="match status" value="1"/>
</dbReference>
<organism evidence="2 3">
    <name type="scientific">Candidatus Campbellbacteria bacterium RIFCSPLOWO2_02_35_12</name>
    <dbReference type="NCBI Taxonomy" id="1797580"/>
    <lineage>
        <taxon>Bacteria</taxon>
        <taxon>Candidatus Campbelliibacteriota</taxon>
    </lineage>
</organism>
<dbReference type="Gene3D" id="3.30.420.10">
    <property type="entry name" value="Ribonuclease H-like superfamily/Ribonuclease H"/>
    <property type="match status" value="1"/>
</dbReference>
<dbReference type="PANTHER" id="PTHR46387:SF2">
    <property type="entry name" value="RIBONUCLEASE HI"/>
    <property type="match status" value="1"/>
</dbReference>
<dbReference type="PROSITE" id="PS50879">
    <property type="entry name" value="RNASE_H_1"/>
    <property type="match status" value="1"/>
</dbReference>
<dbReference type="InterPro" id="IPR012337">
    <property type="entry name" value="RNaseH-like_sf"/>
</dbReference>
<dbReference type="Pfam" id="PF13456">
    <property type="entry name" value="RVT_3"/>
    <property type="match status" value="1"/>
</dbReference>
<comment type="caution">
    <text evidence="2">The sequence shown here is derived from an EMBL/GenBank/DDBJ whole genome shotgun (WGS) entry which is preliminary data.</text>
</comment>
<feature type="domain" description="RNase H type-1" evidence="1">
    <location>
        <begin position="1"/>
        <end position="139"/>
    </location>
</feature>
<dbReference type="InterPro" id="IPR036397">
    <property type="entry name" value="RNaseH_sf"/>
</dbReference>
<evidence type="ECO:0000313" key="3">
    <source>
        <dbReference type="Proteomes" id="UP000186029"/>
    </source>
</evidence>
<dbReference type="STRING" id="1797580.A2Z61_00685"/>
<dbReference type="GO" id="GO:0004523">
    <property type="term" value="F:RNA-DNA hybrid ribonuclease activity"/>
    <property type="evidence" value="ECO:0007669"/>
    <property type="project" value="InterPro"/>
</dbReference>
<reference evidence="2 3" key="1">
    <citation type="journal article" date="2016" name="Nat. Commun.">
        <title>Thousands of microbial genomes shed light on interconnected biogeochemical processes in an aquifer system.</title>
        <authorList>
            <person name="Anantharaman K."/>
            <person name="Brown C.T."/>
            <person name="Hug L.A."/>
            <person name="Sharon I."/>
            <person name="Castelle C.J."/>
            <person name="Probst A.J."/>
            <person name="Thomas B.C."/>
            <person name="Singh A."/>
            <person name="Wilkins M.J."/>
            <person name="Karaoz U."/>
            <person name="Brodie E.L."/>
            <person name="Williams K.H."/>
            <person name="Hubbard S.S."/>
            <person name="Banfield J.F."/>
        </authorList>
    </citation>
    <scope>NUCLEOTIDE SEQUENCE [LARGE SCALE GENOMIC DNA]</scope>
</reference>
<evidence type="ECO:0000259" key="1">
    <source>
        <dbReference type="PROSITE" id="PS50879"/>
    </source>
</evidence>
<gene>
    <name evidence="2" type="ORF">A2Z61_00685</name>
</gene>
<evidence type="ECO:0000313" key="2">
    <source>
        <dbReference type="EMBL" id="OGD66869.1"/>
    </source>
</evidence>
<dbReference type="SUPFAM" id="SSF53098">
    <property type="entry name" value="Ribonuclease H-like"/>
    <property type="match status" value="1"/>
</dbReference>
<name>A0A1F5EHG7_9BACT</name>
<dbReference type="AlphaFoldDB" id="A0A1F5EHG7"/>
<dbReference type="PANTHER" id="PTHR46387">
    <property type="entry name" value="POLYNUCLEOTIDYL TRANSFERASE, RIBONUCLEASE H-LIKE SUPERFAMILY PROTEIN"/>
    <property type="match status" value="1"/>
</dbReference>
<sequence>MKEKIIIFTDGGARGNPGPAGVGIVIVGDEGKVLKEVSEFLGKTTNNFAEYEAVIIGLQTVKKLFSKDRLKELDIEVKLDSQLVARQLSGEYQIKEETLFPQFIKIHNMQVKDFPKIKFSHIPREKNKEADRLANKAMDSGR</sequence>
<dbReference type="EMBL" id="MFAC01000018">
    <property type="protein sequence ID" value="OGD66869.1"/>
    <property type="molecule type" value="Genomic_DNA"/>
</dbReference>
<accession>A0A1F5EHG7</accession>
<dbReference type="InterPro" id="IPR002156">
    <property type="entry name" value="RNaseH_domain"/>
</dbReference>
<dbReference type="GO" id="GO:0003676">
    <property type="term" value="F:nucleic acid binding"/>
    <property type="evidence" value="ECO:0007669"/>
    <property type="project" value="InterPro"/>
</dbReference>
<proteinExistence type="predicted"/>
<protein>
    <recommendedName>
        <fullName evidence="1">RNase H type-1 domain-containing protein</fullName>
    </recommendedName>
</protein>